<dbReference type="EMBL" id="CAESAJ010000138">
    <property type="protein sequence ID" value="CAB4342456.1"/>
    <property type="molecule type" value="Genomic_DNA"/>
</dbReference>
<comment type="similarity">
    <text evidence="1">Belongs to the cytochrome P450 family.</text>
</comment>
<dbReference type="SUPFAM" id="SSF48264">
    <property type="entry name" value="Cytochrome P450"/>
    <property type="match status" value="1"/>
</dbReference>
<dbReference type="PANTHER" id="PTHR24291:SF50">
    <property type="entry name" value="BIFUNCTIONAL ALBAFLAVENONE MONOOXYGENASE_TERPENE SYNTHASE"/>
    <property type="match status" value="1"/>
</dbReference>
<dbReference type="GO" id="GO:0020037">
    <property type="term" value="F:heme binding"/>
    <property type="evidence" value="ECO:0007669"/>
    <property type="project" value="InterPro"/>
</dbReference>
<dbReference type="Gene3D" id="1.10.630.10">
    <property type="entry name" value="Cytochrome P450"/>
    <property type="match status" value="1"/>
</dbReference>
<dbReference type="InterPro" id="IPR050196">
    <property type="entry name" value="Cytochrome_P450_Monoox"/>
</dbReference>
<dbReference type="InterPro" id="IPR017972">
    <property type="entry name" value="Cyt_P450_CS"/>
</dbReference>
<dbReference type="InterPro" id="IPR002401">
    <property type="entry name" value="Cyt_P450_E_grp-I"/>
</dbReference>
<evidence type="ECO:0000313" key="7">
    <source>
        <dbReference type="EMBL" id="CAB4342456.1"/>
    </source>
</evidence>
<evidence type="ECO:0000256" key="5">
    <source>
        <dbReference type="ARBA" id="ARBA00023004"/>
    </source>
</evidence>
<sequence>MPARYGWNTPVTAPGPDGGSMLRNVRAIQRDPLTFLYSTWQKHGDVVQLPIPKPACYLVSSPQGARDILVNHHPSMSKRTLQYTTLSLVTGDGLLTADTQAWRPRRRMLQPAFHKDLIELTDFHTQRAIDRLNDTWNGLSHEGPFVVDVDQAMMELALDVTGAALFGVDLSGDAHDITQATLQALHGVIIRAQNPLSLPLAFPTPNNRGMKKAIRKLDKAIDAIIQLRSNDLLAPDAPIRDMLDVLLDSDLDVPLTREQIRDEIATFIVAGHETVASGLTWALHLLSRNIEVQQSLAGNRITSSSVFDEALRLYPPAWVITRRTLEDIEVSGFHIPANSLVIVSPWLVHQHPQVWSNPQEFQPERFADGAPHLGYLPFGQGPRMCIGKEMAVREGALVLSQLVQNWQFESLHSQDVAVEASVTLRPAGGMPLRILRR</sequence>
<dbReference type="AlphaFoldDB" id="A0A6J5ZM40"/>
<protein>
    <submittedName>
        <fullName evidence="7">Unannotated protein</fullName>
    </submittedName>
</protein>
<accession>A0A6J5ZM40</accession>
<evidence type="ECO:0000256" key="4">
    <source>
        <dbReference type="ARBA" id="ARBA00023002"/>
    </source>
</evidence>
<dbReference type="PANTHER" id="PTHR24291">
    <property type="entry name" value="CYTOCHROME P450 FAMILY 4"/>
    <property type="match status" value="1"/>
</dbReference>
<dbReference type="GO" id="GO:0004497">
    <property type="term" value="F:monooxygenase activity"/>
    <property type="evidence" value="ECO:0007669"/>
    <property type="project" value="UniProtKB-KW"/>
</dbReference>
<evidence type="ECO:0000256" key="3">
    <source>
        <dbReference type="ARBA" id="ARBA00022723"/>
    </source>
</evidence>
<dbReference type="GO" id="GO:0016705">
    <property type="term" value="F:oxidoreductase activity, acting on paired donors, with incorporation or reduction of molecular oxygen"/>
    <property type="evidence" value="ECO:0007669"/>
    <property type="project" value="InterPro"/>
</dbReference>
<reference evidence="7" key="1">
    <citation type="submission" date="2020-05" db="EMBL/GenBank/DDBJ databases">
        <authorList>
            <person name="Chiriac C."/>
            <person name="Salcher M."/>
            <person name="Ghai R."/>
            <person name="Kavagutti S V."/>
        </authorList>
    </citation>
    <scope>NUCLEOTIDE SEQUENCE</scope>
</reference>
<keyword evidence="6" id="KW-0503">Monooxygenase</keyword>
<proteinExistence type="inferred from homology"/>
<keyword evidence="3" id="KW-0479">Metal-binding</keyword>
<evidence type="ECO:0000256" key="2">
    <source>
        <dbReference type="ARBA" id="ARBA00022617"/>
    </source>
</evidence>
<name>A0A6J5ZM40_9ZZZZ</name>
<dbReference type="PRINTS" id="PR00385">
    <property type="entry name" value="P450"/>
</dbReference>
<dbReference type="InterPro" id="IPR036396">
    <property type="entry name" value="Cyt_P450_sf"/>
</dbReference>
<evidence type="ECO:0000256" key="6">
    <source>
        <dbReference type="ARBA" id="ARBA00023033"/>
    </source>
</evidence>
<organism evidence="7">
    <name type="scientific">freshwater metagenome</name>
    <dbReference type="NCBI Taxonomy" id="449393"/>
    <lineage>
        <taxon>unclassified sequences</taxon>
        <taxon>metagenomes</taxon>
        <taxon>ecological metagenomes</taxon>
    </lineage>
</organism>
<keyword evidence="4" id="KW-0560">Oxidoreductase</keyword>
<dbReference type="Pfam" id="PF00067">
    <property type="entry name" value="p450"/>
    <property type="match status" value="2"/>
</dbReference>
<evidence type="ECO:0000256" key="1">
    <source>
        <dbReference type="ARBA" id="ARBA00010617"/>
    </source>
</evidence>
<gene>
    <name evidence="7" type="ORF">UFOPK3770_01082</name>
</gene>
<keyword evidence="2" id="KW-0349">Heme</keyword>
<keyword evidence="5" id="KW-0408">Iron</keyword>
<dbReference type="PRINTS" id="PR00463">
    <property type="entry name" value="EP450I"/>
</dbReference>
<dbReference type="GO" id="GO:0005506">
    <property type="term" value="F:iron ion binding"/>
    <property type="evidence" value="ECO:0007669"/>
    <property type="project" value="InterPro"/>
</dbReference>
<dbReference type="PROSITE" id="PS00086">
    <property type="entry name" value="CYTOCHROME_P450"/>
    <property type="match status" value="1"/>
</dbReference>
<dbReference type="InterPro" id="IPR001128">
    <property type="entry name" value="Cyt_P450"/>
</dbReference>